<sequence>MQTPGGRNKCDTTGKNWPAGSCSNIWGDKFDYMFFGDRGLRLIDCDVVNRKNTVSSRAYKDNKLSDHWRLEATIRPVTVR</sequence>
<proteinExistence type="predicted"/>
<name>A0ABN1SQF5_9ACTN</name>
<dbReference type="EMBL" id="BAAAIE010000139">
    <property type="protein sequence ID" value="GAA1002107.1"/>
    <property type="molecule type" value="Genomic_DNA"/>
</dbReference>
<gene>
    <name evidence="1" type="ORF">GCM10009576_094050</name>
</gene>
<keyword evidence="2" id="KW-1185">Reference proteome</keyword>
<organism evidence="1 2">
    <name type="scientific">Streptomyces rhizosphaericus</name>
    <dbReference type="NCBI Taxonomy" id="114699"/>
    <lineage>
        <taxon>Bacteria</taxon>
        <taxon>Bacillati</taxon>
        <taxon>Actinomycetota</taxon>
        <taxon>Actinomycetes</taxon>
        <taxon>Kitasatosporales</taxon>
        <taxon>Streptomycetaceae</taxon>
        <taxon>Streptomyces</taxon>
        <taxon>Streptomyces violaceusniger group</taxon>
    </lineage>
</organism>
<reference evidence="1 2" key="1">
    <citation type="journal article" date="2019" name="Int. J. Syst. Evol. Microbiol.">
        <title>The Global Catalogue of Microorganisms (GCM) 10K type strain sequencing project: providing services to taxonomists for standard genome sequencing and annotation.</title>
        <authorList>
            <consortium name="The Broad Institute Genomics Platform"/>
            <consortium name="The Broad Institute Genome Sequencing Center for Infectious Disease"/>
            <person name="Wu L."/>
            <person name="Ma J."/>
        </authorList>
    </citation>
    <scope>NUCLEOTIDE SEQUENCE [LARGE SCALE GENOMIC DNA]</scope>
    <source>
        <strain evidence="1 2">JCM 11445</strain>
    </source>
</reference>
<dbReference type="Proteomes" id="UP001500033">
    <property type="component" value="Unassembled WGS sequence"/>
</dbReference>
<comment type="caution">
    <text evidence="1">The sequence shown here is derived from an EMBL/GenBank/DDBJ whole genome shotgun (WGS) entry which is preliminary data.</text>
</comment>
<evidence type="ECO:0000313" key="1">
    <source>
        <dbReference type="EMBL" id="GAA1002107.1"/>
    </source>
</evidence>
<accession>A0ABN1SQF5</accession>
<protein>
    <submittedName>
        <fullName evidence="1">Uncharacterized protein</fullName>
    </submittedName>
</protein>
<evidence type="ECO:0000313" key="2">
    <source>
        <dbReference type="Proteomes" id="UP001500033"/>
    </source>
</evidence>